<keyword evidence="2" id="KW-1185">Reference proteome</keyword>
<name>A0ACB0L504_TRIPR</name>
<organism evidence="1 2">
    <name type="scientific">Trifolium pratense</name>
    <name type="common">Red clover</name>
    <dbReference type="NCBI Taxonomy" id="57577"/>
    <lineage>
        <taxon>Eukaryota</taxon>
        <taxon>Viridiplantae</taxon>
        <taxon>Streptophyta</taxon>
        <taxon>Embryophyta</taxon>
        <taxon>Tracheophyta</taxon>
        <taxon>Spermatophyta</taxon>
        <taxon>Magnoliopsida</taxon>
        <taxon>eudicotyledons</taxon>
        <taxon>Gunneridae</taxon>
        <taxon>Pentapetalae</taxon>
        <taxon>rosids</taxon>
        <taxon>fabids</taxon>
        <taxon>Fabales</taxon>
        <taxon>Fabaceae</taxon>
        <taxon>Papilionoideae</taxon>
        <taxon>50 kb inversion clade</taxon>
        <taxon>NPAAA clade</taxon>
        <taxon>Hologalegina</taxon>
        <taxon>IRL clade</taxon>
        <taxon>Trifolieae</taxon>
        <taxon>Trifolium</taxon>
    </lineage>
</organism>
<evidence type="ECO:0000313" key="2">
    <source>
        <dbReference type="Proteomes" id="UP001177021"/>
    </source>
</evidence>
<accession>A0ACB0L504</accession>
<sequence length="651" mass="73234">MKTETELTLIFHHGGDFIKFGSADLQYIRGQMCVWEGLEVDFLNKLDLEAMVKKCGRYFNISHIWYLLPKMTMLDGLRELVNDKDFMDMVSVAKDNNNEIELYFEHGIQVALIITPASESEPEVEGQNVTDAEPVQNVSEVEVEVQNEHDVEVQNEPEVEVQVSDAETEVDGDYDAETEVDSVVDGDSDGDSDDDSDAENADLDAAFVWHNDGGDVQENIIRENFIHSSNEEEHNSYHSEELKSPISTDDEFEGKEREVFPQFNEAEFGQVHLEKGMEFETLTTFKKAVSDYSIALGREFRWAKNDKVRARAKCKNEECHWEIFCSWSNVNRSFQIKTFETEHSCCRVFKNSKANTKWVREFGVHVNETKLFRAMKKARELVEGSLKEQYGRIWDYAHELHRSNDGSTVKINCIPMPNGPPQFQRIYISLEACKRGFKAGCRPFIGLDGCFLKGYYGGQLLSAVGQDANNNIYVVAYAIVDVENKDNWKWFLTLLHEDLGDYRQHGWNFMRPKKRKYGQAGNVTAEDDTSNVAEAATSPNEGQIEVELTASQPTTKPSSQPIGHAFAMGPSSQVTSHAVNSSEVFQVGFGQGTFDGGLIGVRPPPIRGPANMYHVPFPRGAASGNQGFMTFMPTPRGPPRGPPSVPPRGPN</sequence>
<dbReference type="EMBL" id="CASHSV030000409">
    <property type="protein sequence ID" value="CAJ2663526.1"/>
    <property type="molecule type" value="Genomic_DNA"/>
</dbReference>
<evidence type="ECO:0000313" key="1">
    <source>
        <dbReference type="EMBL" id="CAJ2663526.1"/>
    </source>
</evidence>
<reference evidence="1" key="1">
    <citation type="submission" date="2023-10" db="EMBL/GenBank/DDBJ databases">
        <authorList>
            <person name="Rodriguez Cubillos JULIANA M."/>
            <person name="De Vega J."/>
        </authorList>
    </citation>
    <scope>NUCLEOTIDE SEQUENCE</scope>
</reference>
<protein>
    <submittedName>
        <fullName evidence="1">Uncharacterized protein</fullName>
    </submittedName>
</protein>
<proteinExistence type="predicted"/>
<gene>
    <name evidence="1" type="ORF">MILVUS5_LOCUS28928</name>
</gene>
<dbReference type="Proteomes" id="UP001177021">
    <property type="component" value="Unassembled WGS sequence"/>
</dbReference>
<comment type="caution">
    <text evidence="1">The sequence shown here is derived from an EMBL/GenBank/DDBJ whole genome shotgun (WGS) entry which is preliminary data.</text>
</comment>